<accession>A0A9N7TSP0</accession>
<reference evidence="2" key="1">
    <citation type="submission" date="2020-03" db="EMBL/GenBank/DDBJ databases">
        <authorList>
            <person name="Weist P."/>
        </authorList>
    </citation>
    <scope>NUCLEOTIDE SEQUENCE</scope>
</reference>
<dbReference type="AlphaFoldDB" id="A0A9N7TSP0"/>
<sequence>MTLRHLNSSQPEEINPSWTDPSSPVRTAGPSLRKPADGSRLLNVLLTMTDEVTSELHSDKHQSEVIVLPNNSAPPLGAVGGRRRIKASPAHELMRAALWPRSALPRLHRAEMSNKGQRVDLGKREKLLWEKKGDQCGE</sequence>
<protein>
    <submittedName>
        <fullName evidence="2">Uncharacterized protein</fullName>
    </submittedName>
</protein>
<feature type="compositionally biased region" description="Polar residues" evidence="1">
    <location>
        <begin position="1"/>
        <end position="25"/>
    </location>
</feature>
<dbReference type="Proteomes" id="UP001153269">
    <property type="component" value="Unassembled WGS sequence"/>
</dbReference>
<dbReference type="EMBL" id="CADEAL010000264">
    <property type="protein sequence ID" value="CAB1417434.1"/>
    <property type="molecule type" value="Genomic_DNA"/>
</dbReference>
<evidence type="ECO:0000313" key="3">
    <source>
        <dbReference type="Proteomes" id="UP001153269"/>
    </source>
</evidence>
<comment type="caution">
    <text evidence="2">The sequence shown here is derived from an EMBL/GenBank/DDBJ whole genome shotgun (WGS) entry which is preliminary data.</text>
</comment>
<gene>
    <name evidence="2" type="ORF">PLEPLA_LOCUS5236</name>
</gene>
<proteinExistence type="predicted"/>
<name>A0A9N7TSP0_PLEPL</name>
<organism evidence="2 3">
    <name type="scientific">Pleuronectes platessa</name>
    <name type="common">European plaice</name>
    <dbReference type="NCBI Taxonomy" id="8262"/>
    <lineage>
        <taxon>Eukaryota</taxon>
        <taxon>Metazoa</taxon>
        <taxon>Chordata</taxon>
        <taxon>Craniata</taxon>
        <taxon>Vertebrata</taxon>
        <taxon>Euteleostomi</taxon>
        <taxon>Actinopterygii</taxon>
        <taxon>Neopterygii</taxon>
        <taxon>Teleostei</taxon>
        <taxon>Neoteleostei</taxon>
        <taxon>Acanthomorphata</taxon>
        <taxon>Carangaria</taxon>
        <taxon>Pleuronectiformes</taxon>
        <taxon>Pleuronectoidei</taxon>
        <taxon>Pleuronectidae</taxon>
        <taxon>Pleuronectes</taxon>
    </lineage>
</organism>
<feature type="region of interest" description="Disordered" evidence="1">
    <location>
        <begin position="1"/>
        <end position="37"/>
    </location>
</feature>
<evidence type="ECO:0000313" key="2">
    <source>
        <dbReference type="EMBL" id="CAB1417434.1"/>
    </source>
</evidence>
<keyword evidence="3" id="KW-1185">Reference proteome</keyword>
<evidence type="ECO:0000256" key="1">
    <source>
        <dbReference type="SAM" id="MobiDB-lite"/>
    </source>
</evidence>